<comment type="caution">
    <text evidence="5">The sequence shown here is derived from an EMBL/GenBank/DDBJ whole genome shotgun (WGS) entry which is preliminary data.</text>
</comment>
<keyword evidence="6" id="KW-1185">Reference proteome</keyword>
<dbReference type="GO" id="GO:0003700">
    <property type="term" value="F:DNA-binding transcription factor activity"/>
    <property type="evidence" value="ECO:0007669"/>
    <property type="project" value="InterPro"/>
</dbReference>
<dbReference type="Proteomes" id="UP000654947">
    <property type="component" value="Unassembled WGS sequence"/>
</dbReference>
<dbReference type="AlphaFoldDB" id="A0A918XAM1"/>
<organism evidence="5 6">
    <name type="scientific">Nocardiopsis kunsanensis</name>
    <dbReference type="NCBI Taxonomy" id="141693"/>
    <lineage>
        <taxon>Bacteria</taxon>
        <taxon>Bacillati</taxon>
        <taxon>Actinomycetota</taxon>
        <taxon>Actinomycetes</taxon>
        <taxon>Streptosporangiales</taxon>
        <taxon>Nocardiopsidaceae</taxon>
        <taxon>Nocardiopsis</taxon>
    </lineage>
</organism>
<dbReference type="PANTHER" id="PTHR30126">
    <property type="entry name" value="HTH-TYPE TRANSCRIPTIONAL REGULATOR"/>
    <property type="match status" value="1"/>
</dbReference>
<evidence type="ECO:0000256" key="2">
    <source>
        <dbReference type="ARBA" id="ARBA00023015"/>
    </source>
</evidence>
<feature type="domain" description="HTH lysR-type" evidence="4">
    <location>
        <begin position="1"/>
        <end position="59"/>
    </location>
</feature>
<reference evidence="5 6" key="1">
    <citation type="journal article" date="2014" name="Int. J. Syst. Evol. Microbiol.">
        <title>Complete genome sequence of Corynebacterium casei LMG S-19264T (=DSM 44701T), isolated from a smear-ripened cheese.</title>
        <authorList>
            <consortium name="US DOE Joint Genome Institute (JGI-PGF)"/>
            <person name="Walter F."/>
            <person name="Albersmeier A."/>
            <person name="Kalinowski J."/>
            <person name="Ruckert C."/>
        </authorList>
    </citation>
    <scope>NUCLEOTIDE SEQUENCE [LARGE SCALE GENOMIC DNA]</scope>
    <source>
        <strain evidence="5 6">KCTC 19473</strain>
    </source>
</reference>
<dbReference type="EMBL" id="BMXL01000004">
    <property type="protein sequence ID" value="GHD20115.1"/>
    <property type="molecule type" value="Genomic_DNA"/>
</dbReference>
<sequence>MDLVGACRVFVHVGERGSFTLGAAAAGVRQPVASRRVAALEEHLGAPLFDRAARRAQLTVFGRDMLPTARRLVALADDLGEEAERALRRPVSLAVPDLCTTLDLAHLDAEARSHGLHLDLRPVARAERRSLINAHQVRLALETVPADEAAWVVPLGLAGTHPPHTRGVRLESLRVGREHIEAPGRRVWITPEDDVPHVRDRLARVRDAVGLRPGQVVLAPSVAGALTEVLTRDDLLLCSPRQAQELSLDWLPVRDAVLERGYVLAGTDDDAGARVRAHLTGALGRCLGARTEREDDA</sequence>
<evidence type="ECO:0000259" key="4">
    <source>
        <dbReference type="PROSITE" id="PS50931"/>
    </source>
</evidence>
<dbReference type="RefSeq" id="WP_193517529.1">
    <property type="nucleotide sequence ID" value="NZ_BMXL01000004.1"/>
</dbReference>
<keyword evidence="3" id="KW-0804">Transcription</keyword>
<dbReference type="PROSITE" id="PS50931">
    <property type="entry name" value="HTH_LYSR"/>
    <property type="match status" value="1"/>
</dbReference>
<dbReference type="Pfam" id="PF00126">
    <property type="entry name" value="HTH_1"/>
    <property type="match status" value="1"/>
</dbReference>
<gene>
    <name evidence="5" type="ORF">GCM10007147_11790</name>
</gene>
<keyword evidence="2" id="KW-0805">Transcription regulation</keyword>
<dbReference type="GO" id="GO:0000976">
    <property type="term" value="F:transcription cis-regulatory region binding"/>
    <property type="evidence" value="ECO:0007669"/>
    <property type="project" value="TreeGrafter"/>
</dbReference>
<dbReference type="PRINTS" id="PR00039">
    <property type="entry name" value="HTHLYSR"/>
</dbReference>
<proteinExistence type="inferred from homology"/>
<evidence type="ECO:0000313" key="5">
    <source>
        <dbReference type="EMBL" id="GHD20115.1"/>
    </source>
</evidence>
<evidence type="ECO:0000313" key="6">
    <source>
        <dbReference type="Proteomes" id="UP000654947"/>
    </source>
</evidence>
<dbReference type="PANTHER" id="PTHR30126:SF91">
    <property type="entry name" value="LYSR FAMILY TRANSCRIPTIONAL REGULATOR"/>
    <property type="match status" value="1"/>
</dbReference>
<dbReference type="SUPFAM" id="SSF46785">
    <property type="entry name" value="Winged helix' DNA-binding domain"/>
    <property type="match status" value="1"/>
</dbReference>
<evidence type="ECO:0000256" key="1">
    <source>
        <dbReference type="ARBA" id="ARBA00009437"/>
    </source>
</evidence>
<evidence type="ECO:0000256" key="3">
    <source>
        <dbReference type="ARBA" id="ARBA00023163"/>
    </source>
</evidence>
<dbReference type="InterPro" id="IPR036390">
    <property type="entry name" value="WH_DNA-bd_sf"/>
</dbReference>
<accession>A0A918XAM1</accession>
<dbReference type="Gene3D" id="1.10.10.10">
    <property type="entry name" value="Winged helix-like DNA-binding domain superfamily/Winged helix DNA-binding domain"/>
    <property type="match status" value="1"/>
</dbReference>
<comment type="similarity">
    <text evidence="1">Belongs to the LysR transcriptional regulatory family.</text>
</comment>
<name>A0A918XAM1_9ACTN</name>
<dbReference type="InterPro" id="IPR036388">
    <property type="entry name" value="WH-like_DNA-bd_sf"/>
</dbReference>
<dbReference type="InterPro" id="IPR000847">
    <property type="entry name" value="LysR_HTH_N"/>
</dbReference>
<protein>
    <submittedName>
        <fullName evidence="5">LysR family transcriptional regulator</fullName>
    </submittedName>
</protein>